<comment type="caution">
    <text evidence="1">The sequence shown here is derived from an EMBL/GenBank/DDBJ whole genome shotgun (WGS) entry which is preliminary data.</text>
</comment>
<dbReference type="OrthoDB" id="166235at2"/>
<dbReference type="RefSeq" id="WP_126627563.1">
    <property type="nucleotide sequence ID" value="NZ_BIFT01000001.1"/>
</dbReference>
<sequence length="62" mass="6813">MTTTGELRSIIEELELVDVGDAATYLDEDDQNVGETPDMAALNLASCLQYIACSDEHDYQLC</sequence>
<evidence type="ECO:0000313" key="1">
    <source>
        <dbReference type="EMBL" id="GCE27188.1"/>
    </source>
</evidence>
<keyword evidence="2" id="KW-1185">Reference proteome</keyword>
<dbReference type="Proteomes" id="UP000287171">
    <property type="component" value="Unassembled WGS sequence"/>
</dbReference>
<reference evidence="2" key="1">
    <citation type="submission" date="2018-12" db="EMBL/GenBank/DDBJ databases">
        <title>Tengunoibacter tsumagoiensis gen. nov., sp. nov., Dictyobacter kobayashii sp. nov., D. alpinus sp. nov., and D. joshuensis sp. nov. and description of Dictyobacteraceae fam. nov. within the order Ktedonobacterales isolated from Tengu-no-mugimeshi.</title>
        <authorList>
            <person name="Wang C.M."/>
            <person name="Zheng Y."/>
            <person name="Sakai Y."/>
            <person name="Toyoda A."/>
            <person name="Minakuchi Y."/>
            <person name="Abe K."/>
            <person name="Yokota A."/>
            <person name="Yabe S."/>
        </authorList>
    </citation>
    <scope>NUCLEOTIDE SEQUENCE [LARGE SCALE GENOMIC DNA]</scope>
    <source>
        <strain evidence="2">Uno16</strain>
    </source>
</reference>
<gene>
    <name evidence="1" type="ORF">KDA_26720</name>
</gene>
<dbReference type="EMBL" id="BIFT01000001">
    <property type="protein sequence ID" value="GCE27188.1"/>
    <property type="molecule type" value="Genomic_DNA"/>
</dbReference>
<evidence type="ECO:0000313" key="2">
    <source>
        <dbReference type="Proteomes" id="UP000287171"/>
    </source>
</evidence>
<organism evidence="1 2">
    <name type="scientific">Dictyobacter alpinus</name>
    <dbReference type="NCBI Taxonomy" id="2014873"/>
    <lineage>
        <taxon>Bacteria</taxon>
        <taxon>Bacillati</taxon>
        <taxon>Chloroflexota</taxon>
        <taxon>Ktedonobacteria</taxon>
        <taxon>Ktedonobacterales</taxon>
        <taxon>Dictyobacteraceae</taxon>
        <taxon>Dictyobacter</taxon>
    </lineage>
</organism>
<name>A0A402B761_9CHLR</name>
<accession>A0A402B761</accession>
<proteinExistence type="predicted"/>
<dbReference type="AlphaFoldDB" id="A0A402B761"/>
<protein>
    <submittedName>
        <fullName evidence="1">Uncharacterized protein</fullName>
    </submittedName>
</protein>